<accession>A0A2T7P8L9</accession>
<feature type="compositionally biased region" description="Basic and acidic residues" evidence="2">
    <location>
        <begin position="27"/>
        <end position="39"/>
    </location>
</feature>
<name>A0A2T7P8L9_POMCA</name>
<feature type="region of interest" description="Disordered" evidence="2">
    <location>
        <begin position="219"/>
        <end position="247"/>
    </location>
</feature>
<reference evidence="3 4" key="1">
    <citation type="submission" date="2018-04" db="EMBL/GenBank/DDBJ databases">
        <title>The genome of golden apple snail Pomacea canaliculata provides insight into stress tolerance and invasive adaptation.</title>
        <authorList>
            <person name="Liu C."/>
            <person name="Liu B."/>
            <person name="Ren Y."/>
            <person name="Zhang Y."/>
            <person name="Wang H."/>
            <person name="Li S."/>
            <person name="Jiang F."/>
            <person name="Yin L."/>
            <person name="Zhang G."/>
            <person name="Qian W."/>
            <person name="Fan W."/>
        </authorList>
    </citation>
    <scope>NUCLEOTIDE SEQUENCE [LARGE SCALE GENOMIC DNA]</scope>
    <source>
        <strain evidence="3">SZHN2017</strain>
        <tissue evidence="3">Muscle</tissue>
    </source>
</reference>
<proteinExistence type="inferred from homology"/>
<dbReference type="Proteomes" id="UP000245119">
    <property type="component" value="Linkage Group LG5"/>
</dbReference>
<evidence type="ECO:0000256" key="2">
    <source>
        <dbReference type="SAM" id="MobiDB-lite"/>
    </source>
</evidence>
<evidence type="ECO:0000313" key="4">
    <source>
        <dbReference type="Proteomes" id="UP000245119"/>
    </source>
</evidence>
<sequence length="485" mass="51815">MTKQFTTVPRDGALQIEGKNVWLSLDGEGKDQQTNRDRQAVGASPTCPHTHLHGSGPVAPGSNVLHRHSSSPSASLATHRYTKNRTLFNRPVCDAGQGTLLAPPKKKHCRSLSVPADNPPTGAGVMSTSPQVEGARVWRPIPVTLLNSSGSGCIACLDNRNPGFAGSSLHDEVHGLGNILPVASCSRFHRDFKITGHIPGVCAGGSGCTIASGVPVAPSPLSIDSGRDTTSDLQTPPCSPVPRPSSAASLRSHASSCFSAPWLDRSPGRLRYDALQSRSLSFEEHMSSGLTSGSTPCVMGTGSVPLSPCRNKIPRCHSQPCVLHDRRCGKKRRRDTERPTLDFHKMTETAYPGNTTSQITPAQDIQSPRWRSDMDYMCVGGLMPIASSPQDTDLPATPQASDHAALHGTLDMEVAACLHLPATPPNSEVSSGIDIREPVKLLGEEEEEECDEEESNCSCHRDLRGDDGGGFFPLTDLDLEQIESH</sequence>
<dbReference type="AlphaFoldDB" id="A0A2T7P8L9"/>
<dbReference type="PANTHER" id="PTHR28567:SF3">
    <property type="entry name" value="PROTEIN FAM53A-LIKE ISOFORM X1"/>
    <property type="match status" value="1"/>
</dbReference>
<keyword evidence="4" id="KW-1185">Reference proteome</keyword>
<feature type="region of interest" description="Disordered" evidence="2">
    <location>
        <begin position="464"/>
        <end position="485"/>
    </location>
</feature>
<organism evidence="3 4">
    <name type="scientific">Pomacea canaliculata</name>
    <name type="common">Golden apple snail</name>
    <dbReference type="NCBI Taxonomy" id="400727"/>
    <lineage>
        <taxon>Eukaryota</taxon>
        <taxon>Metazoa</taxon>
        <taxon>Spiralia</taxon>
        <taxon>Lophotrochozoa</taxon>
        <taxon>Mollusca</taxon>
        <taxon>Gastropoda</taxon>
        <taxon>Caenogastropoda</taxon>
        <taxon>Architaenioglossa</taxon>
        <taxon>Ampullarioidea</taxon>
        <taxon>Ampullariidae</taxon>
        <taxon>Pomacea</taxon>
    </lineage>
</organism>
<dbReference type="GO" id="GO:0005634">
    <property type="term" value="C:nucleus"/>
    <property type="evidence" value="ECO:0007669"/>
    <property type="project" value="TreeGrafter"/>
</dbReference>
<comment type="similarity">
    <text evidence="1">Belongs to the FAM53 family.</text>
</comment>
<dbReference type="PANTHER" id="PTHR28567">
    <property type="entry name" value="PROTEIN FAM53A-LIKE ISOFORM X1"/>
    <property type="match status" value="1"/>
</dbReference>
<feature type="region of interest" description="Disordered" evidence="2">
    <location>
        <begin position="27"/>
        <end position="77"/>
    </location>
</feature>
<dbReference type="EMBL" id="PZQS01000005">
    <property type="protein sequence ID" value="PVD29760.1"/>
    <property type="molecule type" value="Genomic_DNA"/>
</dbReference>
<protein>
    <submittedName>
        <fullName evidence="3">Uncharacterized protein</fullName>
    </submittedName>
</protein>
<feature type="region of interest" description="Disordered" evidence="2">
    <location>
        <begin position="104"/>
        <end position="131"/>
    </location>
</feature>
<dbReference type="OrthoDB" id="10026856at2759"/>
<dbReference type="GO" id="GO:0006606">
    <property type="term" value="P:protein import into nucleus"/>
    <property type="evidence" value="ECO:0007669"/>
    <property type="project" value="TreeGrafter"/>
</dbReference>
<evidence type="ECO:0000256" key="1">
    <source>
        <dbReference type="ARBA" id="ARBA00010984"/>
    </source>
</evidence>
<comment type="caution">
    <text evidence="3">The sequence shown here is derived from an EMBL/GenBank/DDBJ whole genome shotgun (WGS) entry which is preliminary data.</text>
</comment>
<dbReference type="InterPro" id="IPR029356">
    <property type="entry name" value="FAM53"/>
</dbReference>
<dbReference type="Pfam" id="PF15242">
    <property type="entry name" value="FAM53"/>
    <property type="match status" value="1"/>
</dbReference>
<evidence type="ECO:0000313" key="3">
    <source>
        <dbReference type="EMBL" id="PVD29760.1"/>
    </source>
</evidence>
<gene>
    <name evidence="3" type="ORF">C0Q70_09017</name>
</gene>